<dbReference type="GO" id="GO:0006357">
    <property type="term" value="P:regulation of transcription by RNA polymerase II"/>
    <property type="evidence" value="ECO:0000318"/>
    <property type="project" value="GO_Central"/>
</dbReference>
<sequence>MTEDLVQSSCSSRETSMDSLPQTIEEIEEFLKEVSESYKARTAAAPEPQIYTPLTAYGEDNQNESAQRVMTPLKSTMMISACSNNPGTVLVQNSTTPTVKALDMPPGDLSEIFFMNRKVMFDERKPTTTSWMTDTTDNPKTFTDCQKITITANKMAVPNEGSQMKMMTSDDQILYERQVITLKEGYMMTFSGNQTFTEDHKITSNNNYTLKWNQMATLCEEQIMTLSDDQTFYRDQITFSGGQTLNGGQMETYIGDQTLYGGQMTFSGDQTLYGGQMNTLNDDQTLYGEQMNSRGDQIPYGGQMKTPSGDQTPCGGQMTTLKGGYTMTFIGDQTFPGGQITTCSGVQTPYGSQMMMYKGDHMRTFTDDYNLYGDGGHMIPHQSSPQPYPGFLYFSSSHLTHGQYLEEQKCNIKTQKSKFQKKPDILKTYTCTYQDCGKSYTKPSHLRIHERKHTGEKPYKCNVKGCTWRFPRSDELNRHKRKHSGERPYLCTKCNRNFARSDHLKQHQRIHR</sequence>
<dbReference type="Gene3D" id="3.30.160.60">
    <property type="entry name" value="Classic Zinc Finger"/>
    <property type="match status" value="3"/>
</dbReference>
<dbReference type="SMR" id="A0A8I3QE50"/>
<proteinExistence type="predicted"/>
<dbReference type="GO" id="GO:0000978">
    <property type="term" value="F:RNA polymerase II cis-regulatory region sequence-specific DNA binding"/>
    <property type="evidence" value="ECO:0000318"/>
    <property type="project" value="GO_Central"/>
</dbReference>
<dbReference type="GeneTree" id="ENSGT00940000162020"/>
<feature type="domain" description="C2H2-type" evidence="7">
    <location>
        <begin position="459"/>
        <end position="488"/>
    </location>
</feature>
<evidence type="ECO:0000313" key="9">
    <source>
        <dbReference type="Proteomes" id="UP000805418"/>
    </source>
</evidence>
<evidence type="ECO:0000259" key="7">
    <source>
        <dbReference type="PROSITE" id="PS50157"/>
    </source>
</evidence>
<evidence type="ECO:0000256" key="2">
    <source>
        <dbReference type="ARBA" id="ARBA00022737"/>
    </source>
</evidence>
<dbReference type="SMART" id="SM00355">
    <property type="entry name" value="ZnF_C2H2"/>
    <property type="match status" value="3"/>
</dbReference>
<dbReference type="PROSITE" id="PS00028">
    <property type="entry name" value="ZINC_FINGER_C2H2_1"/>
    <property type="match status" value="3"/>
</dbReference>
<dbReference type="PROSITE" id="PS50157">
    <property type="entry name" value="ZINC_FINGER_C2H2_2"/>
    <property type="match status" value="3"/>
</dbReference>
<dbReference type="FunFam" id="3.30.160.60:FF:000007">
    <property type="entry name" value="Basic krueppel-like factor 3"/>
    <property type="match status" value="1"/>
</dbReference>
<keyword evidence="2" id="KW-0677">Repeat</keyword>
<reference evidence="8" key="3">
    <citation type="submission" date="2025-09" db="UniProtKB">
        <authorList>
            <consortium name="Ensembl"/>
        </authorList>
    </citation>
    <scope>IDENTIFICATION</scope>
    <source>
        <strain evidence="8">Boxer</strain>
    </source>
</reference>
<protein>
    <submittedName>
        <fullName evidence="8">KLF transcription factor 18</fullName>
    </submittedName>
</protein>
<keyword evidence="4" id="KW-0862">Zinc</keyword>
<feature type="domain" description="C2H2-type" evidence="7">
    <location>
        <begin position="489"/>
        <end position="512"/>
    </location>
</feature>
<evidence type="ECO:0000256" key="1">
    <source>
        <dbReference type="ARBA" id="ARBA00022723"/>
    </source>
</evidence>
<dbReference type="Ensembl" id="ENSCAFT00845048618.1">
    <property type="protein sequence ID" value="ENSCAFP00845038138.1"/>
    <property type="gene ID" value="ENSCAFG00845027577.1"/>
</dbReference>
<dbReference type="InterPro" id="IPR013087">
    <property type="entry name" value="Znf_C2H2_type"/>
</dbReference>
<dbReference type="GO" id="GO:0000981">
    <property type="term" value="F:DNA-binding transcription factor activity, RNA polymerase II-specific"/>
    <property type="evidence" value="ECO:0000318"/>
    <property type="project" value="GO_Central"/>
</dbReference>
<evidence type="ECO:0000256" key="6">
    <source>
        <dbReference type="SAM" id="MobiDB-lite"/>
    </source>
</evidence>
<dbReference type="SUPFAM" id="SSF57667">
    <property type="entry name" value="beta-beta-alpha zinc fingers"/>
    <property type="match status" value="2"/>
</dbReference>
<dbReference type="OrthoDB" id="8117402at2759"/>
<gene>
    <name evidence="8" type="primary">KLF18</name>
</gene>
<feature type="domain" description="C2H2-type" evidence="7">
    <location>
        <begin position="429"/>
        <end position="458"/>
    </location>
</feature>
<name>A0A8I3QE50_CANLF</name>
<evidence type="ECO:0000256" key="5">
    <source>
        <dbReference type="PROSITE-ProRule" id="PRU00042"/>
    </source>
</evidence>
<keyword evidence="1" id="KW-0479">Metal-binding</keyword>
<dbReference type="PANTHER" id="PTHR23235">
    <property type="entry name" value="KRUEPPEL-LIKE TRANSCRIPTION FACTOR"/>
    <property type="match status" value="1"/>
</dbReference>
<dbReference type="InterPro" id="IPR036236">
    <property type="entry name" value="Znf_C2H2_sf"/>
</dbReference>
<reference evidence="8" key="2">
    <citation type="submission" date="2025-08" db="UniProtKB">
        <authorList>
            <consortium name="Ensembl"/>
        </authorList>
    </citation>
    <scope>IDENTIFICATION</scope>
    <source>
        <strain evidence="8">Boxer</strain>
    </source>
</reference>
<dbReference type="Proteomes" id="UP000805418">
    <property type="component" value="Chromosome 15"/>
</dbReference>
<evidence type="ECO:0000313" key="8">
    <source>
        <dbReference type="Ensembl" id="ENSCAFP00845038138.1"/>
    </source>
</evidence>
<accession>A0A8I3QE50</accession>
<dbReference type="GO" id="GO:0008270">
    <property type="term" value="F:zinc ion binding"/>
    <property type="evidence" value="ECO:0007669"/>
    <property type="project" value="UniProtKB-KW"/>
</dbReference>
<keyword evidence="3 5" id="KW-0863">Zinc-finger</keyword>
<organism evidence="8 9">
    <name type="scientific">Canis lupus familiaris</name>
    <name type="common">Dog</name>
    <name type="synonym">Canis familiaris</name>
    <dbReference type="NCBI Taxonomy" id="9615"/>
    <lineage>
        <taxon>Eukaryota</taxon>
        <taxon>Metazoa</taxon>
        <taxon>Chordata</taxon>
        <taxon>Craniata</taxon>
        <taxon>Vertebrata</taxon>
        <taxon>Euteleostomi</taxon>
        <taxon>Mammalia</taxon>
        <taxon>Eutheria</taxon>
        <taxon>Laurasiatheria</taxon>
        <taxon>Carnivora</taxon>
        <taxon>Caniformia</taxon>
        <taxon>Canidae</taxon>
        <taxon>Canis</taxon>
    </lineage>
</organism>
<keyword evidence="9" id="KW-1185">Reference proteome</keyword>
<reference evidence="8" key="1">
    <citation type="submission" date="2020-03" db="EMBL/GenBank/DDBJ databases">
        <title>Long-read based genome assembly of a Labrador retriever dog.</title>
        <authorList>
            <person name="Eory L."/>
            <person name="Zhang W."/>
            <person name="Schoenebeck J."/>
        </authorList>
    </citation>
    <scope>NUCLEOTIDE SEQUENCE [LARGE SCALE GENOMIC DNA]</scope>
    <source>
        <strain evidence="8">Labrador retriever</strain>
    </source>
</reference>
<dbReference type="CDD" id="cd21575">
    <property type="entry name" value="KLF18_N"/>
    <property type="match status" value="1"/>
</dbReference>
<evidence type="ECO:0000256" key="4">
    <source>
        <dbReference type="ARBA" id="ARBA00022833"/>
    </source>
</evidence>
<dbReference type="AlphaFoldDB" id="A0A8I3QE50"/>
<dbReference type="PANTHER" id="PTHR23235:SF156">
    <property type="entry name" value="KRUPPEL-LIKE FACTOR 18"/>
    <property type="match status" value="1"/>
</dbReference>
<feature type="region of interest" description="Disordered" evidence="6">
    <location>
        <begin position="1"/>
        <end position="22"/>
    </location>
</feature>
<dbReference type="Pfam" id="PF00096">
    <property type="entry name" value="zf-C2H2"/>
    <property type="match status" value="3"/>
</dbReference>
<evidence type="ECO:0000256" key="3">
    <source>
        <dbReference type="ARBA" id="ARBA00022771"/>
    </source>
</evidence>